<sequence>MAQITVDLKLNLKTKEATEQVHKAARKALVDVITDIAKDAIQGSPFLTGHNRRSIKYEVGPGAPVAKGELEGAVYSTSGYGGYLETGTRVEPEFPA</sequence>
<evidence type="ECO:0000313" key="1">
    <source>
        <dbReference type="EMBL" id="KKM04011.1"/>
    </source>
</evidence>
<proteinExistence type="predicted"/>
<comment type="caution">
    <text evidence="1">The sequence shown here is derived from an EMBL/GenBank/DDBJ whole genome shotgun (WGS) entry which is preliminary data.</text>
</comment>
<accession>A0A0F9JDV0</accession>
<dbReference type="EMBL" id="LAZR01016555">
    <property type="protein sequence ID" value="KKM04011.1"/>
    <property type="molecule type" value="Genomic_DNA"/>
</dbReference>
<name>A0A0F9JDV0_9ZZZZ</name>
<protein>
    <submittedName>
        <fullName evidence="1">Uncharacterized protein</fullName>
    </submittedName>
</protein>
<reference evidence="1" key="1">
    <citation type="journal article" date="2015" name="Nature">
        <title>Complex archaea that bridge the gap between prokaryotes and eukaryotes.</title>
        <authorList>
            <person name="Spang A."/>
            <person name="Saw J.H."/>
            <person name="Jorgensen S.L."/>
            <person name="Zaremba-Niedzwiedzka K."/>
            <person name="Martijn J."/>
            <person name="Lind A.E."/>
            <person name="van Eijk R."/>
            <person name="Schleper C."/>
            <person name="Guy L."/>
            <person name="Ettema T.J."/>
        </authorList>
    </citation>
    <scope>NUCLEOTIDE SEQUENCE</scope>
</reference>
<dbReference type="AlphaFoldDB" id="A0A0F9JDV0"/>
<dbReference type="Pfam" id="PF04883">
    <property type="entry name" value="HK97-gp10_like"/>
    <property type="match status" value="1"/>
</dbReference>
<organism evidence="1">
    <name type="scientific">marine sediment metagenome</name>
    <dbReference type="NCBI Taxonomy" id="412755"/>
    <lineage>
        <taxon>unclassified sequences</taxon>
        <taxon>metagenomes</taxon>
        <taxon>ecological metagenomes</taxon>
    </lineage>
</organism>
<gene>
    <name evidence="1" type="ORF">LCGC14_1768590</name>
</gene>
<dbReference type="InterPro" id="IPR010064">
    <property type="entry name" value="HK97-gp10_tail"/>
</dbReference>